<keyword evidence="2" id="KW-0413">Isomerase</keyword>
<dbReference type="Gene3D" id="3.30.2350.20">
    <property type="entry name" value="TruD, catalytic domain"/>
    <property type="match status" value="1"/>
</dbReference>
<name>A0A2U9ITI9_9CREN</name>
<organism evidence="4 5">
    <name type="scientific">Metallosphaera hakonensis JCM 8857 = DSM 7519</name>
    <dbReference type="NCBI Taxonomy" id="1293036"/>
    <lineage>
        <taxon>Archaea</taxon>
        <taxon>Thermoproteota</taxon>
        <taxon>Thermoprotei</taxon>
        <taxon>Sulfolobales</taxon>
        <taxon>Sulfolobaceae</taxon>
        <taxon>Metallosphaera</taxon>
    </lineage>
</organism>
<gene>
    <name evidence="4" type="ORF">DFR87_05790</name>
</gene>
<accession>A0A2U9ITI9</accession>
<dbReference type="EMBL" id="CP029287">
    <property type="protein sequence ID" value="AWR99295.1"/>
    <property type="molecule type" value="Genomic_DNA"/>
</dbReference>
<feature type="domain" description="TRUD" evidence="3">
    <location>
        <begin position="153"/>
        <end position="365"/>
    </location>
</feature>
<dbReference type="GO" id="GO:0001522">
    <property type="term" value="P:pseudouridine synthesis"/>
    <property type="evidence" value="ECO:0007669"/>
    <property type="project" value="InterPro"/>
</dbReference>
<dbReference type="InterPro" id="IPR020103">
    <property type="entry name" value="PsdUridine_synth_cat_dom_sf"/>
</dbReference>
<evidence type="ECO:0000313" key="4">
    <source>
        <dbReference type="EMBL" id="AWR99295.1"/>
    </source>
</evidence>
<evidence type="ECO:0000256" key="1">
    <source>
        <dbReference type="ARBA" id="ARBA00007953"/>
    </source>
</evidence>
<keyword evidence="5" id="KW-1185">Reference proteome</keyword>
<dbReference type="PROSITE" id="PS50984">
    <property type="entry name" value="TRUD"/>
    <property type="match status" value="1"/>
</dbReference>
<dbReference type="GO" id="GO:0003723">
    <property type="term" value="F:RNA binding"/>
    <property type="evidence" value="ECO:0007669"/>
    <property type="project" value="InterPro"/>
</dbReference>
<reference evidence="4" key="1">
    <citation type="submission" date="2018-05" db="EMBL/GenBank/DDBJ databases">
        <title>Complete Genome Sequences of Extremely Thermoacidophilic, Metal-Mobilizing Type-Strain Members of the Archaeal Family Sulfolobaceae: Acidianus brierleyi DSM-1651T, Acidianus sulfidivorans DSM-18786T, Metallosphaera hakonensis DSM-7519T, and Metallosphaera prunae DSM-10039T.</title>
        <authorList>
            <person name="Counts J.A."/>
            <person name="Kelly R.M."/>
        </authorList>
    </citation>
    <scope>NUCLEOTIDE SEQUENCE [LARGE SCALE GENOMIC DNA]</scope>
    <source>
        <strain evidence="4">HO1-1</strain>
    </source>
</reference>
<dbReference type="Gene3D" id="1.10.1510.30">
    <property type="match status" value="1"/>
</dbReference>
<dbReference type="AlphaFoldDB" id="A0A2U9ITI9"/>
<dbReference type="OrthoDB" id="1798at2157"/>
<protein>
    <submittedName>
        <fullName evidence="4">tRNA pseudouridine(13) synthase TruD</fullName>
    </submittedName>
</protein>
<dbReference type="PANTHER" id="PTHR13326">
    <property type="entry name" value="TRNA PSEUDOURIDINE SYNTHASE D"/>
    <property type="match status" value="1"/>
</dbReference>
<comment type="similarity">
    <text evidence="1">Belongs to the pseudouridine synthase TruD family.</text>
</comment>
<dbReference type="InterPro" id="IPR042214">
    <property type="entry name" value="TruD_catalytic"/>
</dbReference>
<dbReference type="Gene3D" id="3.30.70.3160">
    <property type="match status" value="1"/>
</dbReference>
<dbReference type="GO" id="GO:0009982">
    <property type="term" value="F:pseudouridine synthase activity"/>
    <property type="evidence" value="ECO:0007669"/>
    <property type="project" value="InterPro"/>
</dbReference>
<proteinExistence type="inferred from homology"/>
<dbReference type="KEGG" id="mhk:DFR87_05790"/>
<sequence>MLDLDLAIGIELRLHDWPPIEATISRPEGFKVIEEVDGKPCSQWTGLRDGKFAVYLLKKRGIDHFSVISRLSSVLKERPGYLGIKDANAITEQLIYTRRKIIESYSEQSFSIEFRGFIDGKINHTGNIFEIELITENKDEVKERAEILRREGLLPAFIGYQRFGTRRPITHLVGKAITERDWCKAVEYILGYPFIWENVDIKKFRLAYMEGRVTDDLLERIPKQERSVYLELARGNCLSALKKSSVKPSFYVEAYQSYLFNRILSRKLLRSKIFERDEILVPTKPEDCDTECREVFDEEGIDKGSFYIEEVGVNLRPLRRKAFMNVSSIRVDVHNNLKIMFSLERGMYATLVLSEILNTDPKNFT</sequence>
<dbReference type="Pfam" id="PF01142">
    <property type="entry name" value="TruD"/>
    <property type="match status" value="2"/>
</dbReference>
<dbReference type="SUPFAM" id="SSF55120">
    <property type="entry name" value="Pseudouridine synthase"/>
    <property type="match status" value="1"/>
</dbReference>
<dbReference type="PANTHER" id="PTHR13326:SF21">
    <property type="entry name" value="PSEUDOURIDYLATE SYNTHASE PUS7L"/>
    <property type="match status" value="1"/>
</dbReference>
<evidence type="ECO:0000256" key="2">
    <source>
        <dbReference type="ARBA" id="ARBA00023235"/>
    </source>
</evidence>
<evidence type="ECO:0000259" key="3">
    <source>
        <dbReference type="PROSITE" id="PS50984"/>
    </source>
</evidence>
<dbReference type="RefSeq" id="WP_110369106.1">
    <property type="nucleotide sequence ID" value="NZ_CP029287.2"/>
</dbReference>
<evidence type="ECO:0000313" key="5">
    <source>
        <dbReference type="Proteomes" id="UP000247586"/>
    </source>
</evidence>
<dbReference type="InterPro" id="IPR011760">
    <property type="entry name" value="PsdUridine_synth_TruD_insert"/>
</dbReference>
<dbReference type="STRING" id="1293036.GCA_001315825_00969"/>
<dbReference type="GeneID" id="36834834"/>
<dbReference type="InterPro" id="IPR001656">
    <property type="entry name" value="PsdUridine_synth_TruD"/>
</dbReference>
<dbReference type="Proteomes" id="UP000247586">
    <property type="component" value="Chromosome"/>
</dbReference>